<keyword evidence="7 11" id="KW-0067">ATP-binding</keyword>
<comment type="cofactor">
    <cofactor evidence="1">
        <name>Mg(2+)</name>
        <dbReference type="ChEBI" id="CHEBI:18420"/>
    </cofactor>
</comment>
<organism evidence="14 15">
    <name type="scientific">Dialister pneumosintes</name>
    <dbReference type="NCBI Taxonomy" id="39950"/>
    <lineage>
        <taxon>Bacteria</taxon>
        <taxon>Bacillati</taxon>
        <taxon>Bacillota</taxon>
        <taxon>Negativicutes</taxon>
        <taxon>Veillonellales</taxon>
        <taxon>Veillonellaceae</taxon>
        <taxon>Dialister</taxon>
    </lineage>
</organism>
<dbReference type="FunFam" id="3.40.1190.10:FF:000011">
    <property type="entry name" value="Folylpolyglutamate synthase/dihydrofolate synthase"/>
    <property type="match status" value="1"/>
</dbReference>
<dbReference type="GO" id="GO:0004326">
    <property type="term" value="F:tetrahydrofolylpolyglutamate synthase activity"/>
    <property type="evidence" value="ECO:0007669"/>
    <property type="project" value="UniProtKB-EC"/>
</dbReference>
<evidence type="ECO:0000313" key="14">
    <source>
        <dbReference type="EMBL" id="AOH38879.1"/>
    </source>
</evidence>
<name>A0A1B3WD31_9FIRM</name>
<dbReference type="PROSITE" id="PS01012">
    <property type="entry name" value="FOLYLPOLYGLU_SYNT_2"/>
    <property type="match status" value="1"/>
</dbReference>
<proteinExistence type="inferred from homology"/>
<evidence type="ECO:0000256" key="9">
    <source>
        <dbReference type="ARBA" id="ARBA00030592"/>
    </source>
</evidence>
<evidence type="ECO:0000259" key="13">
    <source>
        <dbReference type="Pfam" id="PF08245"/>
    </source>
</evidence>
<evidence type="ECO:0000256" key="6">
    <source>
        <dbReference type="ARBA" id="ARBA00022741"/>
    </source>
</evidence>
<dbReference type="GO" id="GO:0005524">
    <property type="term" value="F:ATP binding"/>
    <property type="evidence" value="ECO:0007669"/>
    <property type="project" value="UniProtKB-KW"/>
</dbReference>
<evidence type="ECO:0000313" key="15">
    <source>
        <dbReference type="Proteomes" id="UP000094757"/>
    </source>
</evidence>
<evidence type="ECO:0000259" key="12">
    <source>
        <dbReference type="Pfam" id="PF02875"/>
    </source>
</evidence>
<dbReference type="PROSITE" id="PS01011">
    <property type="entry name" value="FOLYLPOLYGLU_SYNT_1"/>
    <property type="match status" value="1"/>
</dbReference>
<dbReference type="InterPro" id="IPR036615">
    <property type="entry name" value="Mur_ligase_C_dom_sf"/>
</dbReference>
<dbReference type="EC" id="6.3.2.17" evidence="3"/>
<evidence type="ECO:0000256" key="2">
    <source>
        <dbReference type="ARBA" id="ARBA00008276"/>
    </source>
</evidence>
<evidence type="ECO:0000256" key="3">
    <source>
        <dbReference type="ARBA" id="ARBA00013025"/>
    </source>
</evidence>
<evidence type="ECO:0000256" key="4">
    <source>
        <dbReference type="ARBA" id="ARBA00022598"/>
    </source>
</evidence>
<dbReference type="InterPro" id="IPR036565">
    <property type="entry name" value="Mur-like_cat_sf"/>
</dbReference>
<dbReference type="SUPFAM" id="SSF53623">
    <property type="entry name" value="MurD-like peptide ligases, catalytic domain"/>
    <property type="match status" value="1"/>
</dbReference>
<dbReference type="GO" id="GO:0046872">
    <property type="term" value="F:metal ion binding"/>
    <property type="evidence" value="ECO:0007669"/>
    <property type="project" value="UniProtKB-KW"/>
</dbReference>
<gene>
    <name evidence="14" type="ORF">BCB69_02135</name>
</gene>
<keyword evidence="8" id="KW-0460">Magnesium</keyword>
<comment type="catalytic activity">
    <reaction evidence="10">
        <text>(6S)-5,6,7,8-tetrahydrofolyl-(gamma-L-Glu)(n) + L-glutamate + ATP = (6S)-5,6,7,8-tetrahydrofolyl-(gamma-L-Glu)(n+1) + ADP + phosphate + H(+)</text>
        <dbReference type="Rhea" id="RHEA:10580"/>
        <dbReference type="Rhea" id="RHEA-COMP:14738"/>
        <dbReference type="Rhea" id="RHEA-COMP:14740"/>
        <dbReference type="ChEBI" id="CHEBI:15378"/>
        <dbReference type="ChEBI" id="CHEBI:29985"/>
        <dbReference type="ChEBI" id="CHEBI:30616"/>
        <dbReference type="ChEBI" id="CHEBI:43474"/>
        <dbReference type="ChEBI" id="CHEBI:141005"/>
        <dbReference type="ChEBI" id="CHEBI:456216"/>
        <dbReference type="EC" id="6.3.2.17"/>
    </reaction>
</comment>
<dbReference type="GO" id="GO:0005737">
    <property type="term" value="C:cytoplasm"/>
    <property type="evidence" value="ECO:0007669"/>
    <property type="project" value="TreeGrafter"/>
</dbReference>
<reference evidence="15" key="1">
    <citation type="submission" date="2016-08" db="EMBL/GenBank/DDBJ databases">
        <authorList>
            <person name="Holder M.E."/>
            <person name="Ajami N.J."/>
            <person name="Petrosino J.F."/>
        </authorList>
    </citation>
    <scope>NUCLEOTIDE SEQUENCE [LARGE SCALE GENOMIC DNA]</scope>
    <source>
        <strain evidence="15">F0677</strain>
    </source>
</reference>
<feature type="domain" description="Mur ligase central" evidence="13">
    <location>
        <begin position="44"/>
        <end position="268"/>
    </location>
</feature>
<keyword evidence="5" id="KW-0479">Metal-binding</keyword>
<dbReference type="Pfam" id="PF02875">
    <property type="entry name" value="Mur_ligase_C"/>
    <property type="match status" value="1"/>
</dbReference>
<dbReference type="InterPro" id="IPR001645">
    <property type="entry name" value="Folylpolyglutamate_synth"/>
</dbReference>
<dbReference type="SUPFAM" id="SSF53244">
    <property type="entry name" value="MurD-like peptide ligases, peptide-binding domain"/>
    <property type="match status" value="1"/>
</dbReference>
<accession>A0A1B3WD31</accession>
<evidence type="ECO:0000256" key="10">
    <source>
        <dbReference type="ARBA" id="ARBA00047493"/>
    </source>
</evidence>
<dbReference type="PIRSF" id="PIRSF001563">
    <property type="entry name" value="Folylpolyglu_synth"/>
    <property type="match status" value="1"/>
</dbReference>
<dbReference type="InterPro" id="IPR004101">
    <property type="entry name" value="Mur_ligase_C"/>
</dbReference>
<keyword evidence="6 11" id="KW-0547">Nucleotide-binding</keyword>
<dbReference type="InterPro" id="IPR013221">
    <property type="entry name" value="Mur_ligase_cen"/>
</dbReference>
<keyword evidence="4 11" id="KW-0436">Ligase</keyword>
<dbReference type="KEGG" id="dpn:BCB69_02135"/>
<protein>
    <recommendedName>
        <fullName evidence="3">tetrahydrofolate synthase</fullName>
        <ecNumber evidence="3">6.3.2.17</ecNumber>
    </recommendedName>
    <alternativeName>
        <fullName evidence="9">Tetrahydrofolylpolyglutamate synthase</fullName>
    </alternativeName>
</protein>
<evidence type="ECO:0000256" key="7">
    <source>
        <dbReference type="ARBA" id="ARBA00022840"/>
    </source>
</evidence>
<dbReference type="NCBIfam" id="TIGR01499">
    <property type="entry name" value="folC"/>
    <property type="match status" value="1"/>
</dbReference>
<evidence type="ECO:0000256" key="1">
    <source>
        <dbReference type="ARBA" id="ARBA00001946"/>
    </source>
</evidence>
<evidence type="ECO:0000256" key="5">
    <source>
        <dbReference type="ARBA" id="ARBA00022723"/>
    </source>
</evidence>
<feature type="domain" description="Mur ligase C-terminal" evidence="12">
    <location>
        <begin position="296"/>
        <end position="413"/>
    </location>
</feature>
<dbReference type="Gene3D" id="3.90.190.20">
    <property type="entry name" value="Mur ligase, C-terminal domain"/>
    <property type="match status" value="1"/>
</dbReference>
<comment type="similarity">
    <text evidence="2 11">Belongs to the folylpolyglutamate synthase family.</text>
</comment>
<evidence type="ECO:0000256" key="11">
    <source>
        <dbReference type="PIRNR" id="PIRNR001563"/>
    </source>
</evidence>
<dbReference type="PANTHER" id="PTHR11136:SF0">
    <property type="entry name" value="DIHYDROFOLATE SYNTHETASE-RELATED"/>
    <property type="match status" value="1"/>
</dbReference>
<dbReference type="AlphaFoldDB" id="A0A1B3WD31"/>
<sequence length="429" mass="48222">MNYQESITWLEKATSFGIKPGLKRIESLLFHLGNPENKYKVIHITGTNGKGSTAAFLTSVLETSGIRVGRYTSPHLLTYTERIYALGRNSNKKEFAEIATIVKKASDIVSVEIGEFPTEFELLTAMAFLYFAKKQVEYVVLEVGMGGRYDSTNVVLPLVSIITNVAREHTKYLGDTITEIAWNKAGVIKENIPCVTAADGLALHEIRKEAGKKKSPLYIYEEAFFIKNRKPYPGGQEVSFEVMEKLWQDMKISLVGSHQAINAGIALMSLSILQKQEFRITEDSIRKGYMQVFWPGRFEMHMIDGIPFVMDGAHNAAGAKTLKEALEEQFDDYRRVFVFTSLQDKDTTAVISYLMRPQDKVFIVEAPTPRTRSTHDMALMVPCVYQEEISVEQALNDAVMEAADKDVIVVCGSLYMLGEAVSWYKGKNK</sequence>
<dbReference type="STRING" id="39950.BCB69_02135"/>
<dbReference type="EMBL" id="CP017037">
    <property type="protein sequence ID" value="AOH38879.1"/>
    <property type="molecule type" value="Genomic_DNA"/>
</dbReference>
<dbReference type="GO" id="GO:0008841">
    <property type="term" value="F:dihydrofolate synthase activity"/>
    <property type="evidence" value="ECO:0007669"/>
    <property type="project" value="TreeGrafter"/>
</dbReference>
<evidence type="ECO:0000256" key="8">
    <source>
        <dbReference type="ARBA" id="ARBA00022842"/>
    </source>
</evidence>
<dbReference type="InterPro" id="IPR018109">
    <property type="entry name" value="Folylpolyglutamate_synth_CS"/>
</dbReference>
<dbReference type="Proteomes" id="UP000094757">
    <property type="component" value="Chromosome"/>
</dbReference>
<dbReference type="RefSeq" id="WP_069176884.1">
    <property type="nucleotide sequence ID" value="NZ_CP017037.1"/>
</dbReference>
<dbReference type="Pfam" id="PF08245">
    <property type="entry name" value="Mur_ligase_M"/>
    <property type="match status" value="1"/>
</dbReference>
<dbReference type="Gene3D" id="3.40.1190.10">
    <property type="entry name" value="Mur-like, catalytic domain"/>
    <property type="match status" value="1"/>
</dbReference>
<dbReference type="PANTHER" id="PTHR11136">
    <property type="entry name" value="FOLYLPOLYGLUTAMATE SYNTHASE-RELATED"/>
    <property type="match status" value="1"/>
</dbReference>